<feature type="transmembrane region" description="Helical" evidence="1">
    <location>
        <begin position="154"/>
        <end position="178"/>
    </location>
</feature>
<evidence type="ECO:0000313" key="3">
    <source>
        <dbReference type="Proteomes" id="UP000020218"/>
    </source>
</evidence>
<dbReference type="Proteomes" id="UP000020218">
    <property type="component" value="Unassembled WGS sequence"/>
</dbReference>
<feature type="transmembrane region" description="Helical" evidence="1">
    <location>
        <begin position="114"/>
        <end position="134"/>
    </location>
</feature>
<keyword evidence="1" id="KW-0812">Transmembrane</keyword>
<dbReference type="AlphaFoldDB" id="A0A011MV84"/>
<keyword evidence="1" id="KW-0472">Membrane</keyword>
<accession>A0A011MV84</accession>
<keyword evidence="3" id="KW-1185">Reference proteome</keyword>
<feature type="transmembrane region" description="Helical" evidence="1">
    <location>
        <begin position="7"/>
        <end position="26"/>
    </location>
</feature>
<dbReference type="Pfam" id="PF02325">
    <property type="entry name" value="CCB3_YggT"/>
    <property type="match status" value="2"/>
</dbReference>
<dbReference type="STRING" id="1454001.AW08_02585"/>
<keyword evidence="1" id="KW-1133">Transmembrane helix</keyword>
<reference evidence="2" key="1">
    <citation type="submission" date="2014-02" db="EMBL/GenBank/DDBJ databases">
        <title>Expanding our view of genomic diversity in Candidatus Accumulibacter clades.</title>
        <authorList>
            <person name="Skennerton C.T."/>
            <person name="Barr J.J."/>
            <person name="Slater F.R."/>
            <person name="Bond P.L."/>
            <person name="Tyson G.W."/>
        </authorList>
    </citation>
    <scope>NUCLEOTIDE SEQUENCE [LARGE SCALE GENOMIC DNA]</scope>
</reference>
<name>A0A011MV84_9PROT</name>
<dbReference type="GO" id="GO:0016020">
    <property type="term" value="C:membrane"/>
    <property type="evidence" value="ECO:0007669"/>
    <property type="project" value="InterPro"/>
</dbReference>
<evidence type="ECO:0000313" key="2">
    <source>
        <dbReference type="EMBL" id="EXI66471.1"/>
    </source>
</evidence>
<comment type="caution">
    <text evidence="2">The sequence shown here is derived from an EMBL/GenBank/DDBJ whole genome shotgun (WGS) entry which is preliminary data.</text>
</comment>
<gene>
    <name evidence="2" type="ORF">AW08_02585</name>
</gene>
<dbReference type="PATRIC" id="fig|1454001.3.peg.2633"/>
<protein>
    <submittedName>
        <fullName evidence="2">YGGT family protein</fullName>
    </submittedName>
</protein>
<sequence length="179" mass="19486">MIVAAGLFLLDALLSFLTVALLLRFFMQACRVSFNNQLGTFVVALTNWLVRPLRRALPGFYGLDLASLLPACLLQVVYASAVFILRGGIEGAAVGAWLPLVFWYGLLATLRLAIYLLIAALLLQAVLSWVSPYSPLAQPVSQLTRPVLRPIQRLLPTIGGVDLSPLVAIVLAQLLLMFL</sequence>
<proteinExistence type="predicted"/>
<dbReference type="EMBL" id="JFAX01000015">
    <property type="protein sequence ID" value="EXI66471.1"/>
    <property type="molecule type" value="Genomic_DNA"/>
</dbReference>
<evidence type="ECO:0000256" key="1">
    <source>
        <dbReference type="SAM" id="Phobius"/>
    </source>
</evidence>
<feature type="transmembrane region" description="Helical" evidence="1">
    <location>
        <begin position="62"/>
        <end position="85"/>
    </location>
</feature>
<feature type="transmembrane region" description="Helical" evidence="1">
    <location>
        <begin position="91"/>
        <end position="107"/>
    </location>
</feature>
<organism evidence="2 3">
    <name type="scientific">Candidatus Accumulibacter adjunctus</name>
    <dbReference type="NCBI Taxonomy" id="1454001"/>
    <lineage>
        <taxon>Bacteria</taxon>
        <taxon>Pseudomonadati</taxon>
        <taxon>Pseudomonadota</taxon>
        <taxon>Betaproteobacteria</taxon>
        <taxon>Candidatus Accumulibacter</taxon>
    </lineage>
</organism>
<dbReference type="InterPro" id="IPR003425">
    <property type="entry name" value="CCB3/YggT"/>
</dbReference>